<accession>A0ACC2VJ61</accession>
<gene>
    <name evidence="1" type="ORF">QFC20_005858</name>
</gene>
<protein>
    <submittedName>
        <fullName evidence="1">Uncharacterized protein</fullName>
    </submittedName>
</protein>
<dbReference type="EMBL" id="JASBWS010000089">
    <property type="protein sequence ID" value="KAJ9098851.1"/>
    <property type="molecule type" value="Genomic_DNA"/>
</dbReference>
<evidence type="ECO:0000313" key="1">
    <source>
        <dbReference type="EMBL" id="KAJ9098851.1"/>
    </source>
</evidence>
<dbReference type="Proteomes" id="UP001230649">
    <property type="component" value="Unassembled WGS sequence"/>
</dbReference>
<proteinExistence type="predicted"/>
<reference evidence="1" key="1">
    <citation type="submission" date="2023-04" db="EMBL/GenBank/DDBJ databases">
        <title>Draft Genome sequencing of Naganishia species isolated from polar environments using Oxford Nanopore Technology.</title>
        <authorList>
            <person name="Leo P."/>
            <person name="Venkateswaran K."/>
        </authorList>
    </citation>
    <scope>NUCLEOTIDE SEQUENCE</scope>
    <source>
        <strain evidence="1">MNA-CCFEE 5262</strain>
    </source>
</reference>
<organism evidence="1 2">
    <name type="scientific">Naganishia adeliensis</name>
    <dbReference type="NCBI Taxonomy" id="92952"/>
    <lineage>
        <taxon>Eukaryota</taxon>
        <taxon>Fungi</taxon>
        <taxon>Dikarya</taxon>
        <taxon>Basidiomycota</taxon>
        <taxon>Agaricomycotina</taxon>
        <taxon>Tremellomycetes</taxon>
        <taxon>Filobasidiales</taxon>
        <taxon>Filobasidiaceae</taxon>
        <taxon>Naganishia</taxon>
    </lineage>
</organism>
<keyword evidence="2" id="KW-1185">Reference proteome</keyword>
<comment type="caution">
    <text evidence="1">The sequence shown here is derived from an EMBL/GenBank/DDBJ whole genome shotgun (WGS) entry which is preliminary data.</text>
</comment>
<name>A0ACC2VJ61_9TREE</name>
<sequence>MGIEVKDVDPKDQVASKRAVIRVNNRWWTSPDVEGFKEVYLPNAFRQGKWRGFLGVGSNGAERLPVSYMSTLCRVVYERYVVLHNANGPFDLTELPEEVSGDADIEILWEQAV</sequence>
<evidence type="ECO:0000313" key="2">
    <source>
        <dbReference type="Proteomes" id="UP001230649"/>
    </source>
</evidence>